<evidence type="ECO:0000313" key="2">
    <source>
        <dbReference type="Proteomes" id="UP000826195"/>
    </source>
</evidence>
<organism evidence="1 2">
    <name type="scientific">Cotesia glomerata</name>
    <name type="common">Lepidopteran parasitic wasp</name>
    <name type="synonym">Apanteles glomeratus</name>
    <dbReference type="NCBI Taxonomy" id="32391"/>
    <lineage>
        <taxon>Eukaryota</taxon>
        <taxon>Metazoa</taxon>
        <taxon>Ecdysozoa</taxon>
        <taxon>Arthropoda</taxon>
        <taxon>Hexapoda</taxon>
        <taxon>Insecta</taxon>
        <taxon>Pterygota</taxon>
        <taxon>Neoptera</taxon>
        <taxon>Endopterygota</taxon>
        <taxon>Hymenoptera</taxon>
        <taxon>Apocrita</taxon>
        <taxon>Ichneumonoidea</taxon>
        <taxon>Braconidae</taxon>
        <taxon>Microgastrinae</taxon>
        <taxon>Cotesia</taxon>
    </lineage>
</organism>
<keyword evidence="2" id="KW-1185">Reference proteome</keyword>
<reference evidence="1 2" key="1">
    <citation type="journal article" date="2021" name="J. Hered.">
        <title>A chromosome-level genome assembly of the parasitoid wasp, Cotesia glomerata (Hymenoptera: Braconidae).</title>
        <authorList>
            <person name="Pinto B.J."/>
            <person name="Weis J.J."/>
            <person name="Gamble T."/>
            <person name="Ode P.J."/>
            <person name="Paul R."/>
            <person name="Zaspel J.M."/>
        </authorList>
    </citation>
    <scope>NUCLEOTIDE SEQUENCE [LARGE SCALE GENOMIC DNA]</scope>
    <source>
        <strain evidence="1">CgM1</strain>
    </source>
</reference>
<evidence type="ECO:0000313" key="1">
    <source>
        <dbReference type="EMBL" id="KAH0567780.1"/>
    </source>
</evidence>
<dbReference type="EMBL" id="JAHXZJ010000001">
    <property type="protein sequence ID" value="KAH0567780.1"/>
    <property type="molecule type" value="Genomic_DNA"/>
</dbReference>
<dbReference type="Proteomes" id="UP000826195">
    <property type="component" value="Unassembled WGS sequence"/>
</dbReference>
<accession>A0AAV7J4Z7</accession>
<name>A0AAV7J4Z7_COTGL</name>
<dbReference type="AlphaFoldDB" id="A0AAV7J4Z7"/>
<protein>
    <submittedName>
        <fullName evidence="1">Uncharacterized protein</fullName>
    </submittedName>
</protein>
<sequence length="416" mass="48240">MSYDEEYRKFYFGELRRELADSEPYAGESPESFYYYLRGLIIQLGEYASPLTREVIVRTLHQNLGRHFLSFFPPDLQGQVSKFNPKTLDETYLAFKQVTSASTSPPSIQQEQKIQAAQISVEEQPEENAEEINCQELINNQEATQTEVEPIFENFWDNCEISIVTVFTPVICLEPYCDTVSELDIEKLESRNCIPFSDSCHSPEILLNPKIIYESSEPAINPNDFLTDLKFVPEPKISQKRSIQSSFDEIKSYGIDPLRVPNIRQLFYSKKPKNFKLYILRRKTDVNKNTKFKFHIFVLLLAPSKPPKVRIKTPPDMSSLLKITPLDGFFLSFPHFPFTHFQDKIFIPEITSASNVDSIHRKLLNDMRLLSFHGAYEFLTHYTKGNFLEQKVFKTQEDTLPVTNLISNGLKFIRQP</sequence>
<comment type="caution">
    <text evidence="1">The sequence shown here is derived from an EMBL/GenBank/DDBJ whole genome shotgun (WGS) entry which is preliminary data.</text>
</comment>
<gene>
    <name evidence="1" type="ORF">KQX54_013713</name>
</gene>
<proteinExistence type="predicted"/>